<evidence type="ECO:0000313" key="5">
    <source>
        <dbReference type="EMBL" id="KGO94685.1"/>
    </source>
</evidence>
<dbReference type="InterPro" id="IPR051212">
    <property type="entry name" value="Type-I_RE_S_subunit"/>
</dbReference>
<dbReference type="Proteomes" id="UP000030111">
    <property type="component" value="Unassembled WGS sequence"/>
</dbReference>
<dbReference type="EMBL" id="JRLY01000001">
    <property type="protein sequence ID" value="KGO94685.1"/>
    <property type="molecule type" value="Genomic_DNA"/>
</dbReference>
<dbReference type="Gene3D" id="3.90.220.20">
    <property type="entry name" value="DNA methylase specificity domains"/>
    <property type="match status" value="2"/>
</dbReference>
<dbReference type="CDD" id="cd17283">
    <property type="entry name" value="RMtype1_S_Hpy180ORF7835P_TRD2-CR2_like"/>
    <property type="match status" value="1"/>
</dbReference>
<organism evidence="5 6">
    <name type="scientific">Flavobacterium subsaxonicum WB 4.1-42 = DSM 21790</name>
    <dbReference type="NCBI Taxonomy" id="1121898"/>
    <lineage>
        <taxon>Bacteria</taxon>
        <taxon>Pseudomonadati</taxon>
        <taxon>Bacteroidota</taxon>
        <taxon>Flavobacteriia</taxon>
        <taxon>Flavobacteriales</taxon>
        <taxon>Flavobacteriaceae</taxon>
        <taxon>Flavobacterium</taxon>
    </lineage>
</organism>
<evidence type="ECO:0000256" key="1">
    <source>
        <dbReference type="ARBA" id="ARBA00010923"/>
    </source>
</evidence>
<accession>A0A0A2N2M5</accession>
<dbReference type="PANTHER" id="PTHR43140">
    <property type="entry name" value="TYPE-1 RESTRICTION ENZYME ECOKI SPECIFICITY PROTEIN"/>
    <property type="match status" value="1"/>
</dbReference>
<keyword evidence="6" id="KW-1185">Reference proteome</keyword>
<dbReference type="RefSeq" id="WP_035738970.1">
    <property type="nucleotide sequence ID" value="NZ_JRLY01000001.1"/>
</dbReference>
<evidence type="ECO:0000313" key="6">
    <source>
        <dbReference type="Proteomes" id="UP000030111"/>
    </source>
</evidence>
<dbReference type="CDD" id="cd17256">
    <property type="entry name" value="RMtype1_S_EcoJA65PI-TRD1-CR1_like"/>
    <property type="match status" value="1"/>
</dbReference>
<proteinExistence type="inferred from homology"/>
<comment type="similarity">
    <text evidence="1">Belongs to the type-I restriction system S methylase family.</text>
</comment>
<evidence type="ECO:0000259" key="4">
    <source>
        <dbReference type="Pfam" id="PF01420"/>
    </source>
</evidence>
<dbReference type="Pfam" id="PF01420">
    <property type="entry name" value="Methylase_S"/>
    <property type="match status" value="2"/>
</dbReference>
<gene>
    <name evidence="5" type="ORF">Q766_00780</name>
</gene>
<feature type="domain" description="Type I restriction modification DNA specificity" evidence="4">
    <location>
        <begin position="387"/>
        <end position="566"/>
    </location>
</feature>
<sequence>MIESIIKSFDIWTDAQGVKSRARVKSINNISLEGIAKLRALILDFAIRGKLVPQDLNEESANVLLKKIEIENKQLIKEGKIKEPNKLPVITEKEKTFELPNGWAWERFGNISIIERGGSPRPIDSYLTNDPNGLNWIKIGDTDIGGKYITSTREKIRRDGLIKTRMVYPGDFLLTNSMSFGRPYITKIEGCIHDGWLRIQPPRSLDKDYLYNLLSSSFVFQSFKTAAAGAVVLNLNAEKVRELPIPVPPIAEQIRIVAKIDELMSLCDELENQQTSNLSTHQTLVKTLLETLTNASDADVPQTSWERLSLHFDTLFCTEDSVEQLKQTILQLGIMGKLVKQNPSDESAIELTKKINTEKIKLIKAGKLKAEKELPTISEEEKPFQIPNTWQWVRLGNITNKIGSGSTPRGGKEAYVNSGIPFLRSQNIRNEGLYLDDIVYIDEKTNNKMSNSIVKPNDILLNITGGSLGRTTIFTENDGIANVSQHVTIIRPSIIESCIYLHLCILSPYIQNLIWGRQVGANREGLSKKVLEQFEIPYPPLLEQKRIISKINELFIICDLLKEKINKTQDLKTSLSKTVIQNAFV</sequence>
<comment type="caution">
    <text evidence="5">The sequence shown here is derived from an EMBL/GenBank/DDBJ whole genome shotgun (WGS) entry which is preliminary data.</text>
</comment>
<reference evidence="5 6" key="1">
    <citation type="submission" date="2013-09" db="EMBL/GenBank/DDBJ databases">
        <authorList>
            <person name="Zeng Z."/>
            <person name="Chen C."/>
        </authorList>
    </citation>
    <scope>NUCLEOTIDE SEQUENCE [LARGE SCALE GENOMIC DNA]</scope>
    <source>
        <strain evidence="5 6">WB 4.1-42</strain>
    </source>
</reference>
<feature type="domain" description="Type I restriction modification DNA specificity" evidence="4">
    <location>
        <begin position="118"/>
        <end position="276"/>
    </location>
</feature>
<evidence type="ECO:0000256" key="2">
    <source>
        <dbReference type="ARBA" id="ARBA00022747"/>
    </source>
</evidence>
<dbReference type="AlphaFoldDB" id="A0A0A2N2M5"/>
<dbReference type="InterPro" id="IPR044946">
    <property type="entry name" value="Restrct_endonuc_typeI_TRD_sf"/>
</dbReference>
<keyword evidence="3" id="KW-0238">DNA-binding</keyword>
<dbReference type="SUPFAM" id="SSF116734">
    <property type="entry name" value="DNA methylase specificity domain"/>
    <property type="match status" value="2"/>
</dbReference>
<dbReference type="GO" id="GO:0009307">
    <property type="term" value="P:DNA restriction-modification system"/>
    <property type="evidence" value="ECO:0007669"/>
    <property type="project" value="UniProtKB-KW"/>
</dbReference>
<keyword evidence="2" id="KW-0680">Restriction system</keyword>
<evidence type="ECO:0000256" key="3">
    <source>
        <dbReference type="ARBA" id="ARBA00023125"/>
    </source>
</evidence>
<dbReference type="GO" id="GO:0003677">
    <property type="term" value="F:DNA binding"/>
    <property type="evidence" value="ECO:0007669"/>
    <property type="project" value="UniProtKB-KW"/>
</dbReference>
<dbReference type="PANTHER" id="PTHR43140:SF1">
    <property type="entry name" value="TYPE I RESTRICTION ENZYME ECOKI SPECIFICITY SUBUNIT"/>
    <property type="match status" value="1"/>
</dbReference>
<protein>
    <recommendedName>
        <fullName evidence="4">Type I restriction modification DNA specificity domain-containing protein</fullName>
    </recommendedName>
</protein>
<dbReference type="InterPro" id="IPR000055">
    <property type="entry name" value="Restrct_endonuc_typeI_TRD"/>
</dbReference>
<dbReference type="OrthoDB" id="9816225at2"/>
<dbReference type="eggNOG" id="COG0732">
    <property type="taxonomic scope" value="Bacteria"/>
</dbReference>
<name>A0A0A2N2M5_9FLAO</name>
<dbReference type="STRING" id="1121898.GCA_000422725_00630"/>